<dbReference type="PANTHER" id="PTHR43877">
    <property type="entry name" value="AMINOALKYLPHOSPHONATE N-ACETYLTRANSFERASE-RELATED-RELATED"/>
    <property type="match status" value="1"/>
</dbReference>
<keyword evidence="2" id="KW-0012">Acyltransferase</keyword>
<evidence type="ECO:0000256" key="1">
    <source>
        <dbReference type="ARBA" id="ARBA00022679"/>
    </source>
</evidence>
<dbReference type="InterPro" id="IPR016181">
    <property type="entry name" value="Acyl_CoA_acyltransferase"/>
</dbReference>
<dbReference type="Proteomes" id="UP000070107">
    <property type="component" value="Unassembled WGS sequence"/>
</dbReference>
<evidence type="ECO:0000313" key="5">
    <source>
        <dbReference type="Proteomes" id="UP000070107"/>
    </source>
</evidence>
<keyword evidence="5" id="KW-1185">Reference proteome</keyword>
<dbReference type="EMBL" id="LNTU01000001">
    <property type="protein sequence ID" value="KXF79364.1"/>
    <property type="molecule type" value="Genomic_DNA"/>
</dbReference>
<evidence type="ECO:0000259" key="3">
    <source>
        <dbReference type="PROSITE" id="PS51186"/>
    </source>
</evidence>
<proteinExistence type="predicted"/>
<dbReference type="CDD" id="cd04301">
    <property type="entry name" value="NAT_SF"/>
    <property type="match status" value="1"/>
</dbReference>
<gene>
    <name evidence="4" type="ORF">ATN84_06545</name>
</gene>
<dbReference type="RefSeq" id="WP_068880701.1">
    <property type="nucleotide sequence ID" value="NZ_LNTU01000001.1"/>
</dbReference>
<dbReference type="PROSITE" id="PS51186">
    <property type="entry name" value="GNAT"/>
    <property type="match status" value="1"/>
</dbReference>
<evidence type="ECO:0000313" key="4">
    <source>
        <dbReference type="EMBL" id="KXF79364.1"/>
    </source>
</evidence>
<dbReference type="OrthoDB" id="9799154at2"/>
<reference evidence="4 5" key="1">
    <citation type="submission" date="2015-11" db="EMBL/GenBank/DDBJ databases">
        <title>Draft genome sequence of Paramesorhizobium deserti A-3-E, a strain highly resistant to diverse beta-lactam antibiotics.</title>
        <authorList>
            <person name="Lv R."/>
            <person name="Yang X."/>
            <person name="Fang N."/>
            <person name="Guo J."/>
            <person name="Luo X."/>
            <person name="Peng F."/>
            <person name="Yang R."/>
            <person name="Cui Y."/>
            <person name="Fang C."/>
            <person name="Song Y."/>
        </authorList>
    </citation>
    <scope>NUCLEOTIDE SEQUENCE [LARGE SCALE GENOMIC DNA]</scope>
    <source>
        <strain evidence="4 5">A-3-E</strain>
    </source>
</reference>
<dbReference type="InterPro" id="IPR000182">
    <property type="entry name" value="GNAT_dom"/>
</dbReference>
<dbReference type="STRING" id="1494590.ATN84_06545"/>
<name>A0A135I1P2_9HYPH</name>
<organism evidence="4 5">
    <name type="scientific">Paramesorhizobium deserti</name>
    <dbReference type="NCBI Taxonomy" id="1494590"/>
    <lineage>
        <taxon>Bacteria</taxon>
        <taxon>Pseudomonadati</taxon>
        <taxon>Pseudomonadota</taxon>
        <taxon>Alphaproteobacteria</taxon>
        <taxon>Hyphomicrobiales</taxon>
        <taxon>Phyllobacteriaceae</taxon>
        <taxon>Paramesorhizobium</taxon>
    </lineage>
</organism>
<dbReference type="Gene3D" id="3.40.630.30">
    <property type="match status" value="1"/>
</dbReference>
<feature type="domain" description="N-acetyltransferase" evidence="3">
    <location>
        <begin position="6"/>
        <end position="161"/>
    </location>
</feature>
<sequence>MTTLTIDIRRAALNDAIAIADVHHDAWRGAYAGIIPHKALNAMLQRRRAEWWARAIRRSTQILVAEVGGEVVGYATLGPNRARQLTQKGEIYELYIKPEYQGIGLGGRLLRTARRCLTDMGLKGTVIWALEDNTLALSFYRGAGGRDIAEGIECFDGKTLKKVAFVWN</sequence>
<dbReference type="SUPFAM" id="SSF55729">
    <property type="entry name" value="Acyl-CoA N-acyltransferases (Nat)"/>
    <property type="match status" value="1"/>
</dbReference>
<accession>A0A135I1P2</accession>
<dbReference type="GO" id="GO:0016747">
    <property type="term" value="F:acyltransferase activity, transferring groups other than amino-acyl groups"/>
    <property type="evidence" value="ECO:0007669"/>
    <property type="project" value="InterPro"/>
</dbReference>
<comment type="caution">
    <text evidence="4">The sequence shown here is derived from an EMBL/GenBank/DDBJ whole genome shotgun (WGS) entry which is preliminary data.</text>
</comment>
<dbReference type="AlphaFoldDB" id="A0A135I1P2"/>
<dbReference type="Pfam" id="PF00583">
    <property type="entry name" value="Acetyltransf_1"/>
    <property type="match status" value="1"/>
</dbReference>
<keyword evidence="1 4" id="KW-0808">Transferase</keyword>
<protein>
    <submittedName>
        <fullName evidence="4">GCN5 family acetyltransferase</fullName>
    </submittedName>
</protein>
<dbReference type="InterPro" id="IPR050832">
    <property type="entry name" value="Bact_Acetyltransf"/>
</dbReference>
<evidence type="ECO:0000256" key="2">
    <source>
        <dbReference type="ARBA" id="ARBA00023315"/>
    </source>
</evidence>